<sequence>MAEPLTAYKQGLLRTGRATAVAVAPKPVRASPVPGSERIALPLSRVEARPAWANVNCYRCRANICARARPVQAAVRWGPAIGAHLRCRVHPFQTLTPKPTTHADRRKTGGSTLAPSVRSPVPPRSVLDFLAGSPTGFGNGGSPVVPHFRSHFGALSGLTGIGPHGPPYQETSCRVGRCGLRMDMGDRPNWRLNALENPSGDRKP</sequence>
<comment type="caution">
    <text evidence="2">The sequence shown here is derived from an EMBL/GenBank/DDBJ whole genome shotgun (WGS) entry which is preliminary data.</text>
</comment>
<accession>A0A2T0RYV0</accession>
<proteinExistence type="predicted"/>
<dbReference type="AlphaFoldDB" id="A0A2T0RYV0"/>
<protein>
    <submittedName>
        <fullName evidence="2">Uncharacterized protein</fullName>
    </submittedName>
</protein>
<keyword evidence="3" id="KW-1185">Reference proteome</keyword>
<evidence type="ECO:0000256" key="1">
    <source>
        <dbReference type="SAM" id="MobiDB-lite"/>
    </source>
</evidence>
<evidence type="ECO:0000313" key="3">
    <source>
        <dbReference type="Proteomes" id="UP000239480"/>
    </source>
</evidence>
<organism evidence="2 3">
    <name type="scientific">Aliiruegeria haliotis</name>
    <dbReference type="NCBI Taxonomy" id="1280846"/>
    <lineage>
        <taxon>Bacteria</taxon>
        <taxon>Pseudomonadati</taxon>
        <taxon>Pseudomonadota</taxon>
        <taxon>Alphaproteobacteria</taxon>
        <taxon>Rhodobacterales</taxon>
        <taxon>Roseobacteraceae</taxon>
        <taxon>Aliiruegeria</taxon>
    </lineage>
</organism>
<evidence type="ECO:0000313" key="2">
    <source>
        <dbReference type="EMBL" id="PRY26322.1"/>
    </source>
</evidence>
<gene>
    <name evidence="2" type="ORF">CLV78_101417</name>
</gene>
<reference evidence="2 3" key="1">
    <citation type="submission" date="2018-03" db="EMBL/GenBank/DDBJ databases">
        <title>Genomic Encyclopedia of Archaeal and Bacterial Type Strains, Phase II (KMG-II): from individual species to whole genera.</title>
        <authorList>
            <person name="Goeker M."/>
        </authorList>
    </citation>
    <scope>NUCLEOTIDE SEQUENCE [LARGE SCALE GENOMIC DNA]</scope>
    <source>
        <strain evidence="2 3">DSM 29328</strain>
    </source>
</reference>
<dbReference type="EMBL" id="PVTD01000001">
    <property type="protein sequence ID" value="PRY26322.1"/>
    <property type="molecule type" value="Genomic_DNA"/>
</dbReference>
<dbReference type="Proteomes" id="UP000239480">
    <property type="component" value="Unassembled WGS sequence"/>
</dbReference>
<name>A0A2T0RYV0_9RHOB</name>
<feature type="region of interest" description="Disordered" evidence="1">
    <location>
        <begin position="96"/>
        <end position="120"/>
    </location>
</feature>